<name>A0ABT2N7U6_9CYAN</name>
<comment type="caution">
    <text evidence="1">The sequence shown here is derived from an EMBL/GenBank/DDBJ whole genome shotgun (WGS) entry which is preliminary data.</text>
</comment>
<dbReference type="EMBL" id="JAMXFA010000016">
    <property type="protein sequence ID" value="MCT7978778.1"/>
    <property type="molecule type" value="Genomic_DNA"/>
</dbReference>
<keyword evidence="2" id="KW-1185">Reference proteome</keyword>
<dbReference type="RefSeq" id="WP_261235774.1">
    <property type="nucleotide sequence ID" value="NZ_JAMXFA010000016.1"/>
</dbReference>
<dbReference type="Proteomes" id="UP001525961">
    <property type="component" value="Unassembled WGS sequence"/>
</dbReference>
<evidence type="ECO:0000313" key="1">
    <source>
        <dbReference type="EMBL" id="MCT7978778.1"/>
    </source>
</evidence>
<protein>
    <submittedName>
        <fullName evidence="1">Uncharacterized protein</fullName>
    </submittedName>
</protein>
<proteinExistence type="predicted"/>
<reference evidence="1 2" key="1">
    <citation type="journal article" date="2022" name="Front. Microbiol.">
        <title>High genomic differentiation and limited gene flow indicate recent cryptic speciation within the genus Laspinema (cyanobacteria).</title>
        <authorList>
            <person name="Stanojkovic A."/>
            <person name="Skoupy S."/>
            <person name="Skaloud P."/>
            <person name="Dvorak P."/>
        </authorList>
    </citation>
    <scope>NUCLEOTIDE SEQUENCE [LARGE SCALE GENOMIC DNA]</scope>
    <source>
        <strain evidence="1 2">D3b</strain>
    </source>
</reference>
<accession>A0ABT2N7U6</accession>
<organism evidence="1 2">
    <name type="scientific">Laspinema olomoucense D3b</name>
    <dbReference type="NCBI Taxonomy" id="2953688"/>
    <lineage>
        <taxon>Bacteria</taxon>
        <taxon>Bacillati</taxon>
        <taxon>Cyanobacteriota</taxon>
        <taxon>Cyanophyceae</taxon>
        <taxon>Oscillatoriophycideae</taxon>
        <taxon>Oscillatoriales</taxon>
        <taxon>Laspinemataceae</taxon>
        <taxon>Laspinema</taxon>
        <taxon>Laspinema olomoucense</taxon>
    </lineage>
</organism>
<evidence type="ECO:0000313" key="2">
    <source>
        <dbReference type="Proteomes" id="UP001525961"/>
    </source>
</evidence>
<gene>
    <name evidence="1" type="ORF">NG792_13770</name>
</gene>
<sequence>MAQTQQRSNAESLFYFDKLNPIKLLRDGSELAPNPGVTTCVLPAYYLPSVEQITF</sequence>